<evidence type="ECO:0000256" key="2">
    <source>
        <dbReference type="SAM" id="SignalP"/>
    </source>
</evidence>
<evidence type="ECO:0000259" key="3">
    <source>
        <dbReference type="Pfam" id="PF01471"/>
    </source>
</evidence>
<evidence type="ECO:0000313" key="5">
    <source>
        <dbReference type="Proteomes" id="UP000006362"/>
    </source>
</evidence>
<name>E8T5I3_THEA1</name>
<dbReference type="eggNOG" id="COG3409">
    <property type="taxonomic scope" value="Bacteria"/>
</dbReference>
<dbReference type="EMBL" id="CP002444">
    <property type="protein sequence ID" value="ADU97637.1"/>
    <property type="molecule type" value="Genomic_DNA"/>
</dbReference>
<evidence type="ECO:0000313" key="4">
    <source>
        <dbReference type="EMBL" id="ADU97637.1"/>
    </source>
</evidence>
<dbReference type="KEGG" id="tam:Theam_1681"/>
<dbReference type="SUPFAM" id="SSF47090">
    <property type="entry name" value="PGBD-like"/>
    <property type="match status" value="1"/>
</dbReference>
<evidence type="ECO:0000256" key="1">
    <source>
        <dbReference type="SAM" id="MobiDB-lite"/>
    </source>
</evidence>
<feature type="domain" description="Peptidoglycan binding-like" evidence="3">
    <location>
        <begin position="388"/>
        <end position="441"/>
    </location>
</feature>
<dbReference type="PROSITE" id="PS51257">
    <property type="entry name" value="PROKAR_LIPOPROTEIN"/>
    <property type="match status" value="1"/>
</dbReference>
<dbReference type="Gene3D" id="1.10.101.10">
    <property type="entry name" value="PGBD-like superfamily/PGBD"/>
    <property type="match status" value="1"/>
</dbReference>
<dbReference type="InterPro" id="IPR036366">
    <property type="entry name" value="PGBDSf"/>
</dbReference>
<gene>
    <name evidence="4" type="ordered locus">Theam_1681</name>
</gene>
<feature type="compositionally biased region" description="Low complexity" evidence="1">
    <location>
        <begin position="112"/>
        <end position="130"/>
    </location>
</feature>
<protein>
    <submittedName>
        <fullName evidence="4">Peptidoglycan-binding domain 1 protein</fullName>
    </submittedName>
</protein>
<keyword evidence="2" id="KW-0732">Signal</keyword>
<feature type="region of interest" description="Disordered" evidence="1">
    <location>
        <begin position="73"/>
        <end position="133"/>
    </location>
</feature>
<sequence>MKIKKLLLAVPLFLLASCVKESAALSGDFSKVSTHAQQNVKHVANMSAGNVAVNDETEEKYRKTVEEIRKLTQEAQEETAREATNAQSQLKEQFKSPAESMEKLVNSQSGSQAAQEQVKTEAETAATETVSGSQVQQEKACTINLSEGVPLVPPNAKPGECFAIGYLPPKYAVEKVRVEVDEGGEKVITKPPVYRVVEKRVLVRPATEKIITVPPVYKTVREKVLVRPATEKVVVVKPAVYKWVTEKVMVEPPRTVWKRGESFLNKAIKKKWDPKTGDILCLVEVPAKYKYIRKRVMVEPPVTKKVVIPPEYKYVEKQVLVKPATTKVIKLPPVYKTVKVKELVEPARVEKVVIPPKYAWVDRRVQVRGPQYLWVKVLCKTNMTPEMIGKLQVALKKEGYYDGPIDGIWGAKTQRAVVAYQKDHDLPITPGAVTLKMLKMLNLSF</sequence>
<accession>E8T5I3</accession>
<dbReference type="AlphaFoldDB" id="E8T5I3"/>
<organism evidence="4 5">
    <name type="scientific">Thermovibrio ammonificans (strain DSM 15698 / JCM 12110 / HB-1)</name>
    <dbReference type="NCBI Taxonomy" id="648996"/>
    <lineage>
        <taxon>Bacteria</taxon>
        <taxon>Pseudomonadati</taxon>
        <taxon>Aquificota</taxon>
        <taxon>Aquificia</taxon>
        <taxon>Desulfurobacteriales</taxon>
        <taxon>Desulfurobacteriaceae</taxon>
        <taxon>Thermovibrio</taxon>
    </lineage>
</organism>
<dbReference type="InterPro" id="IPR002477">
    <property type="entry name" value="Peptidoglycan-bd-like"/>
</dbReference>
<dbReference type="Pfam" id="PF01471">
    <property type="entry name" value="PG_binding_1"/>
    <property type="match status" value="1"/>
</dbReference>
<reference evidence="4" key="1">
    <citation type="submission" date="2011-01" db="EMBL/GenBank/DDBJ databases">
        <title>Complete sequence of chromosome of Thermovibrio ammonificans HB-1.</title>
        <authorList>
            <consortium name="US DOE Joint Genome Institute"/>
            <person name="Lucas S."/>
            <person name="Copeland A."/>
            <person name="Lapidus A."/>
            <person name="Cheng J.-F."/>
            <person name="Goodwin L."/>
            <person name="Pitluck S."/>
            <person name="Davenport K."/>
            <person name="Detter J.C."/>
            <person name="Han C."/>
            <person name="Tapia R."/>
            <person name="Land M."/>
            <person name="Hauser L."/>
            <person name="Kyrpides N."/>
            <person name="Ivanova N."/>
            <person name="Ovchinnikova G."/>
            <person name="Vetriani C."/>
            <person name="Woyke T."/>
        </authorList>
    </citation>
    <scope>NUCLEOTIDE SEQUENCE [LARGE SCALE GENOMIC DNA]</scope>
    <source>
        <strain evidence="4">HB-1</strain>
    </source>
</reference>
<dbReference type="STRING" id="648996.Theam_1681"/>
<keyword evidence="5" id="KW-1185">Reference proteome</keyword>
<feature type="signal peptide" evidence="2">
    <location>
        <begin position="1"/>
        <end position="23"/>
    </location>
</feature>
<dbReference type="RefSeq" id="WP_013538422.1">
    <property type="nucleotide sequence ID" value="NC_014926.1"/>
</dbReference>
<feature type="chain" id="PRO_5003227406" evidence="2">
    <location>
        <begin position="24"/>
        <end position="445"/>
    </location>
</feature>
<proteinExistence type="predicted"/>
<dbReference type="InterPro" id="IPR036365">
    <property type="entry name" value="PGBD-like_sf"/>
</dbReference>
<dbReference type="Proteomes" id="UP000006362">
    <property type="component" value="Chromosome"/>
</dbReference>
<dbReference type="HOGENOM" id="CLU_040279_0_0_0"/>